<name>A0ACB8USD4_9EURO</name>
<protein>
    <submittedName>
        <fullName evidence="1">Uncharacterized protein</fullName>
    </submittedName>
</protein>
<gene>
    <name evidence="1" type="ORF">LOY88_004826</name>
</gene>
<sequence>MSGVKNYPNALPADLKAQFVGRLLQDVDAPAAVIDVAVARKNCELMLEAAEKLGVMFRSHVKTHKTTELTRLQVGEKARTVRLVVSTLAEAEQLQPYLQECKENGKAVDVIYGLPVQPSCMKRLATLGRAFGEMSVTVLVDTSDALSFLSSYRQLTGYTLGVFFKLDTGYNRAGISPSIPEFTDLLLNIRKMEQYHPGTIYFRGFYSHMGHSYGSDTTSEALSYLEIEIERCLMAAMHASKMWEEDRRRFIIAVGATPTTTSAQNLIGTESASPTEKRVKSLIEKVQETYDIELHAGAYVTLDMQQLAAHGRPVTNNLSFDNLALTVLAEVSSTYYHRESPEALIACGQLCMGREPCRSYPGWGVVTPWLHTTNAPELHEEQLGWYDPEGDKTGWVINRLSQEHGVLRWEGPPSKMRKLRVGQKIRIWPNHCCICAAGFSYFLVVDSAGEGHEKDRIIDVWLSWRGW</sequence>
<evidence type="ECO:0000313" key="1">
    <source>
        <dbReference type="EMBL" id="KAI2384135.1"/>
    </source>
</evidence>
<accession>A0ACB8USD4</accession>
<organism evidence="1">
    <name type="scientific">Ophidiomyces ophidiicola</name>
    <dbReference type="NCBI Taxonomy" id="1387563"/>
    <lineage>
        <taxon>Eukaryota</taxon>
        <taxon>Fungi</taxon>
        <taxon>Dikarya</taxon>
        <taxon>Ascomycota</taxon>
        <taxon>Pezizomycotina</taxon>
        <taxon>Eurotiomycetes</taxon>
        <taxon>Eurotiomycetidae</taxon>
        <taxon>Onygenales</taxon>
        <taxon>Onygenaceae</taxon>
        <taxon>Ophidiomyces</taxon>
    </lineage>
</organism>
<dbReference type="EMBL" id="JALBCA010000078">
    <property type="protein sequence ID" value="KAI2384135.1"/>
    <property type="molecule type" value="Genomic_DNA"/>
</dbReference>
<comment type="caution">
    <text evidence="1">The sequence shown here is derived from an EMBL/GenBank/DDBJ whole genome shotgun (WGS) entry which is preliminary data.</text>
</comment>
<proteinExistence type="predicted"/>
<reference evidence="1" key="1">
    <citation type="journal article" date="2022" name="bioRxiv">
        <title>Population genetic analysis of Ophidiomyces ophidiicola, the causative agent of snake fungal disease, indicates recent introductions to the USA.</title>
        <authorList>
            <person name="Ladner J.T."/>
            <person name="Palmer J.M."/>
            <person name="Ettinger C.L."/>
            <person name="Stajich J.E."/>
            <person name="Farrell T.M."/>
            <person name="Glorioso B.M."/>
            <person name="Lawson B."/>
            <person name="Price S.J."/>
            <person name="Stengle A.G."/>
            <person name="Grear D.A."/>
            <person name="Lorch J.M."/>
        </authorList>
    </citation>
    <scope>NUCLEOTIDE SEQUENCE</scope>
    <source>
        <strain evidence="1">NWHC 24266-5</strain>
    </source>
</reference>